<keyword evidence="2" id="KW-1185">Reference proteome</keyword>
<comment type="caution">
    <text evidence="1">The sequence shown here is derived from an EMBL/GenBank/DDBJ whole genome shotgun (WGS) entry which is preliminary data.</text>
</comment>
<proteinExistence type="predicted"/>
<reference evidence="1 2" key="1">
    <citation type="submission" date="2020-06" db="EMBL/GenBank/DDBJ databases">
        <title>Haloterrigena sp. nov., an extremely halophilic archaeon isolated from a saline sediment.</title>
        <authorList>
            <person name="Liu B.-B."/>
        </authorList>
    </citation>
    <scope>NUCLEOTIDE SEQUENCE [LARGE SCALE GENOMIC DNA]</scope>
    <source>
        <strain evidence="1 2">SYSU A558-1</strain>
    </source>
</reference>
<name>A0ABX2LAA1_9EURY</name>
<dbReference type="EMBL" id="JABUQZ010000001">
    <property type="protein sequence ID" value="NUC72109.1"/>
    <property type="molecule type" value="Genomic_DNA"/>
</dbReference>
<evidence type="ECO:0000313" key="1">
    <source>
        <dbReference type="EMBL" id="NUC72109.1"/>
    </source>
</evidence>
<protein>
    <recommendedName>
        <fullName evidence="3">Secreted protein</fullName>
    </recommendedName>
</protein>
<evidence type="ECO:0008006" key="3">
    <source>
        <dbReference type="Google" id="ProtNLM"/>
    </source>
</evidence>
<dbReference type="PROSITE" id="PS51318">
    <property type="entry name" value="TAT"/>
    <property type="match status" value="1"/>
</dbReference>
<accession>A0ABX2LAA1</accession>
<dbReference type="PROSITE" id="PS51257">
    <property type="entry name" value="PROKAR_LIPOPROTEIN"/>
    <property type="match status" value="1"/>
</dbReference>
<dbReference type="Proteomes" id="UP001016761">
    <property type="component" value="Unassembled WGS sequence"/>
</dbReference>
<dbReference type="InterPro" id="IPR006311">
    <property type="entry name" value="TAT_signal"/>
</dbReference>
<dbReference type="RefSeq" id="WP_174680060.1">
    <property type="nucleotide sequence ID" value="NZ_JABUQZ010000001.1"/>
</dbReference>
<organism evidence="1 2">
    <name type="scientific">Haloterrigena gelatinilytica</name>
    <dbReference type="NCBI Taxonomy" id="2741724"/>
    <lineage>
        <taxon>Archaea</taxon>
        <taxon>Methanobacteriati</taxon>
        <taxon>Methanobacteriota</taxon>
        <taxon>Stenosarchaea group</taxon>
        <taxon>Halobacteria</taxon>
        <taxon>Halobacteriales</taxon>
        <taxon>Natrialbaceae</taxon>
        <taxon>Haloterrigena</taxon>
    </lineage>
</organism>
<sequence length="454" mass="49177">MSDCGRSHRRRFLSGVAAVGSAALAGCSALSWTDDGRSSFTAADAADVLADETEPPEIEWPVPVVPTSDAVDDGLERVETLLADVPDSLEAEAVPNGVVRQSIGERRDEARDYRDEAAAATGDDRYHALRTTREARDAARVASTTLDAIEGEKGTIVADLREERHAVRSSVNDRLSSVAYRGGDGEDELLRAALFYARQESDLRRAAEQLSRNRWNVDDGASVIDIGDGAGVLEFATATRTVWEHLAARFDGRTDESTDLKPIFDAALETSTERIESVTIPDRADDDWLEGIVDADLDDQHLGQVLWRTVDPVSRAADGLNGAIEDGHAGIALTEAVRFEARYRAFERVRGRIDDGTLAAPESVAEIRAERTAAIEAAASAVASVTEPSIGAYVLAETLRSLEWTDDGVRRAADNDPEVGVSLLTEYGEYARIRAQLEALPDAVEAFRERLRSA</sequence>
<evidence type="ECO:0000313" key="2">
    <source>
        <dbReference type="Proteomes" id="UP001016761"/>
    </source>
</evidence>
<gene>
    <name evidence="1" type="ORF">HTZ84_07265</name>
</gene>